<accession>A0A1Q9D141</accession>
<dbReference type="OrthoDB" id="490794at2759"/>
<keyword evidence="3" id="KW-1185">Reference proteome</keyword>
<dbReference type="AlphaFoldDB" id="A0A1Q9D141"/>
<reference evidence="2 3" key="1">
    <citation type="submission" date="2016-02" db="EMBL/GenBank/DDBJ databases">
        <title>Genome analysis of coral dinoflagellate symbionts highlights evolutionary adaptations to a symbiotic lifestyle.</title>
        <authorList>
            <person name="Aranda M."/>
            <person name="Li Y."/>
            <person name="Liew Y.J."/>
            <person name="Baumgarten S."/>
            <person name="Simakov O."/>
            <person name="Wilson M."/>
            <person name="Piel J."/>
            <person name="Ashoor H."/>
            <person name="Bougouffa S."/>
            <person name="Bajic V.B."/>
            <person name="Ryu T."/>
            <person name="Ravasi T."/>
            <person name="Bayer T."/>
            <person name="Micklem G."/>
            <person name="Kim H."/>
            <person name="Bhak J."/>
            <person name="Lajeunesse T.C."/>
            <person name="Voolstra C.R."/>
        </authorList>
    </citation>
    <scope>NUCLEOTIDE SEQUENCE [LARGE SCALE GENOMIC DNA]</scope>
    <source>
        <strain evidence="2 3">CCMP2467</strain>
    </source>
</reference>
<proteinExistence type="predicted"/>
<protein>
    <submittedName>
        <fullName evidence="2">Uncharacterized protein</fullName>
    </submittedName>
</protein>
<evidence type="ECO:0000313" key="3">
    <source>
        <dbReference type="Proteomes" id="UP000186817"/>
    </source>
</evidence>
<comment type="caution">
    <text evidence="2">The sequence shown here is derived from an EMBL/GenBank/DDBJ whole genome shotgun (WGS) entry which is preliminary data.</text>
</comment>
<feature type="compositionally biased region" description="Basic residues" evidence="1">
    <location>
        <begin position="386"/>
        <end position="396"/>
    </location>
</feature>
<evidence type="ECO:0000313" key="2">
    <source>
        <dbReference type="EMBL" id="OLP88874.1"/>
    </source>
</evidence>
<evidence type="ECO:0000256" key="1">
    <source>
        <dbReference type="SAM" id="MobiDB-lite"/>
    </source>
</evidence>
<sequence length="447" mass="49659">MKEDALTNFGSESRSLRDKWSLLDVSSMSFLPRHARRLAGALPMNACSEMVRNTPLLQILTTIRNLLRMAFPAFIWMNGSMTVMKSGKESMSPSTEQWTSPMCAIYDKPSRSICVDDPSMNTVSARNEDSLFFEPGIDDDEDIFAFDAGLKGEPGYISDDADEEIEGAGARNDKDQLWKDLDRLGHAPIRHFTEAADPTYWAYGSGLDKKYLDHETQMTVAAYEELIADILLRIIQQNNKNCFTAGQTAKAKHDHTDSSSSKALSIEEDRNLYGLPATWNPYSSKDEARDLLPRIDVDAEIVERFWGEIEDVGEGGKSPEGGPAKAAPKPLQFWDSSKLAMERSVGGKKILAKMKEGPNGFLMAEFDGEPPLETESQPGLACSLKPKPKKPNSKAKSKAEVVKNQLLQKWLHLLIMMLQTLLLMLLHPAGVMSSQDISIAPRSRSIN</sequence>
<dbReference type="Proteomes" id="UP000186817">
    <property type="component" value="Unassembled WGS sequence"/>
</dbReference>
<name>A0A1Q9D141_SYMMI</name>
<gene>
    <name evidence="2" type="ORF">AK812_SmicGene29737</name>
</gene>
<organism evidence="2 3">
    <name type="scientific">Symbiodinium microadriaticum</name>
    <name type="common">Dinoflagellate</name>
    <name type="synonym">Zooxanthella microadriatica</name>
    <dbReference type="NCBI Taxonomy" id="2951"/>
    <lineage>
        <taxon>Eukaryota</taxon>
        <taxon>Sar</taxon>
        <taxon>Alveolata</taxon>
        <taxon>Dinophyceae</taxon>
        <taxon>Suessiales</taxon>
        <taxon>Symbiodiniaceae</taxon>
        <taxon>Symbiodinium</taxon>
    </lineage>
</organism>
<dbReference type="EMBL" id="LSRX01000790">
    <property type="protein sequence ID" value="OLP88874.1"/>
    <property type="molecule type" value="Genomic_DNA"/>
</dbReference>
<feature type="region of interest" description="Disordered" evidence="1">
    <location>
        <begin position="370"/>
        <end position="398"/>
    </location>
</feature>